<name>A0AAV9CXV6_ACOCL</name>
<reference evidence="2" key="2">
    <citation type="submission" date="2023-06" db="EMBL/GenBank/DDBJ databases">
        <authorList>
            <person name="Ma L."/>
            <person name="Liu K.-W."/>
            <person name="Li Z."/>
            <person name="Hsiao Y.-Y."/>
            <person name="Qi Y."/>
            <person name="Fu T."/>
            <person name="Tang G."/>
            <person name="Zhang D."/>
            <person name="Sun W.-H."/>
            <person name="Liu D.-K."/>
            <person name="Li Y."/>
            <person name="Chen G.-Z."/>
            <person name="Liu X.-D."/>
            <person name="Liao X.-Y."/>
            <person name="Jiang Y.-T."/>
            <person name="Yu X."/>
            <person name="Hao Y."/>
            <person name="Huang J."/>
            <person name="Zhao X.-W."/>
            <person name="Ke S."/>
            <person name="Chen Y.-Y."/>
            <person name="Wu W.-L."/>
            <person name="Hsu J.-L."/>
            <person name="Lin Y.-F."/>
            <person name="Huang M.-D."/>
            <person name="Li C.-Y."/>
            <person name="Huang L."/>
            <person name="Wang Z.-W."/>
            <person name="Zhao X."/>
            <person name="Zhong W.-Y."/>
            <person name="Peng D.-H."/>
            <person name="Ahmad S."/>
            <person name="Lan S."/>
            <person name="Zhang J.-S."/>
            <person name="Tsai W.-C."/>
            <person name="Van De Peer Y."/>
            <person name="Liu Z.-J."/>
        </authorList>
    </citation>
    <scope>NUCLEOTIDE SEQUENCE</scope>
    <source>
        <strain evidence="2">CP</strain>
        <tissue evidence="2">Leaves</tissue>
    </source>
</reference>
<dbReference type="AlphaFoldDB" id="A0AAV9CXV6"/>
<sequence length="110" mass="12099">MGTTNKIKSIKAYKCLKWPLKPPISTSKRRRNRRCARGEAFRISKSGRPGRASGAPPQARPAKSGHLSFSMSLDLCYYHMTPPSSTSPTTSPGFDSSSSLLLFLSLLLRN</sequence>
<accession>A0AAV9CXV6</accession>
<gene>
    <name evidence="2" type="ORF">QJS10_CPB17g00539</name>
</gene>
<evidence type="ECO:0000313" key="3">
    <source>
        <dbReference type="Proteomes" id="UP001180020"/>
    </source>
</evidence>
<comment type="caution">
    <text evidence="2">The sequence shown here is derived from an EMBL/GenBank/DDBJ whole genome shotgun (WGS) entry which is preliminary data.</text>
</comment>
<proteinExistence type="predicted"/>
<evidence type="ECO:0000313" key="2">
    <source>
        <dbReference type="EMBL" id="KAK1293561.1"/>
    </source>
</evidence>
<dbReference type="Proteomes" id="UP001180020">
    <property type="component" value="Unassembled WGS sequence"/>
</dbReference>
<protein>
    <submittedName>
        <fullName evidence="2">Uncharacterized protein</fullName>
    </submittedName>
</protein>
<reference evidence="2" key="1">
    <citation type="journal article" date="2023" name="Nat. Commun.">
        <title>Diploid and tetraploid genomes of Acorus and the evolution of monocots.</title>
        <authorList>
            <person name="Ma L."/>
            <person name="Liu K.W."/>
            <person name="Li Z."/>
            <person name="Hsiao Y.Y."/>
            <person name="Qi Y."/>
            <person name="Fu T."/>
            <person name="Tang G.D."/>
            <person name="Zhang D."/>
            <person name="Sun W.H."/>
            <person name="Liu D.K."/>
            <person name="Li Y."/>
            <person name="Chen G.Z."/>
            <person name="Liu X.D."/>
            <person name="Liao X.Y."/>
            <person name="Jiang Y.T."/>
            <person name="Yu X."/>
            <person name="Hao Y."/>
            <person name="Huang J."/>
            <person name="Zhao X.W."/>
            <person name="Ke S."/>
            <person name="Chen Y.Y."/>
            <person name="Wu W.L."/>
            <person name="Hsu J.L."/>
            <person name="Lin Y.F."/>
            <person name="Huang M.D."/>
            <person name="Li C.Y."/>
            <person name="Huang L."/>
            <person name="Wang Z.W."/>
            <person name="Zhao X."/>
            <person name="Zhong W.Y."/>
            <person name="Peng D.H."/>
            <person name="Ahmad S."/>
            <person name="Lan S."/>
            <person name="Zhang J.S."/>
            <person name="Tsai W.C."/>
            <person name="Van de Peer Y."/>
            <person name="Liu Z.J."/>
        </authorList>
    </citation>
    <scope>NUCLEOTIDE SEQUENCE</scope>
    <source>
        <strain evidence="2">CP</strain>
    </source>
</reference>
<dbReference type="EMBL" id="JAUJYO010000017">
    <property type="protein sequence ID" value="KAK1293561.1"/>
    <property type="molecule type" value="Genomic_DNA"/>
</dbReference>
<keyword evidence="3" id="KW-1185">Reference proteome</keyword>
<evidence type="ECO:0000256" key="1">
    <source>
        <dbReference type="SAM" id="MobiDB-lite"/>
    </source>
</evidence>
<feature type="region of interest" description="Disordered" evidence="1">
    <location>
        <begin position="24"/>
        <end position="65"/>
    </location>
</feature>
<organism evidence="2 3">
    <name type="scientific">Acorus calamus</name>
    <name type="common">Sweet flag</name>
    <dbReference type="NCBI Taxonomy" id="4465"/>
    <lineage>
        <taxon>Eukaryota</taxon>
        <taxon>Viridiplantae</taxon>
        <taxon>Streptophyta</taxon>
        <taxon>Embryophyta</taxon>
        <taxon>Tracheophyta</taxon>
        <taxon>Spermatophyta</taxon>
        <taxon>Magnoliopsida</taxon>
        <taxon>Liliopsida</taxon>
        <taxon>Acoraceae</taxon>
        <taxon>Acorus</taxon>
    </lineage>
</organism>